<gene>
    <name evidence="2" type="ORF">Cylst_1811</name>
</gene>
<dbReference type="AlphaFoldDB" id="K9WUN7"/>
<reference evidence="2 3" key="1">
    <citation type="submission" date="2012-06" db="EMBL/GenBank/DDBJ databases">
        <title>Finished chromosome of genome of Cylindrospermum stagnale PCC 7417.</title>
        <authorList>
            <consortium name="US DOE Joint Genome Institute"/>
            <person name="Gugger M."/>
            <person name="Coursin T."/>
            <person name="Rippka R."/>
            <person name="Tandeau De Marsac N."/>
            <person name="Huntemann M."/>
            <person name="Wei C.-L."/>
            <person name="Han J."/>
            <person name="Detter J.C."/>
            <person name="Han C."/>
            <person name="Tapia R."/>
            <person name="Chen A."/>
            <person name="Kyrpides N."/>
            <person name="Mavromatis K."/>
            <person name="Markowitz V."/>
            <person name="Szeto E."/>
            <person name="Ivanova N."/>
            <person name="Pagani I."/>
            <person name="Pati A."/>
            <person name="Goodwin L."/>
            <person name="Nordberg H.P."/>
            <person name="Cantor M.N."/>
            <person name="Hua S.X."/>
            <person name="Woyke T."/>
            <person name="Kerfeld C.A."/>
        </authorList>
    </citation>
    <scope>NUCLEOTIDE SEQUENCE [LARGE SCALE GENOMIC DNA]</scope>
    <source>
        <strain evidence="2 3">PCC 7417</strain>
    </source>
</reference>
<keyword evidence="3" id="KW-1185">Reference proteome</keyword>
<accession>K9WUN7</accession>
<keyword evidence="1" id="KW-0732">Signal</keyword>
<name>K9WUN7_9NOST</name>
<evidence type="ECO:0000256" key="1">
    <source>
        <dbReference type="SAM" id="SignalP"/>
    </source>
</evidence>
<dbReference type="STRING" id="56107.Cylst_1811"/>
<dbReference type="RefSeq" id="WP_015207326.1">
    <property type="nucleotide sequence ID" value="NC_019757.1"/>
</dbReference>
<dbReference type="HOGENOM" id="CLU_133626_0_0_3"/>
<dbReference type="Proteomes" id="UP000010475">
    <property type="component" value="Chromosome"/>
</dbReference>
<evidence type="ECO:0000313" key="2">
    <source>
        <dbReference type="EMBL" id="AFZ24070.1"/>
    </source>
</evidence>
<dbReference type="EMBL" id="CP003642">
    <property type="protein sequence ID" value="AFZ24070.1"/>
    <property type="molecule type" value="Genomic_DNA"/>
</dbReference>
<protein>
    <recommendedName>
        <fullName evidence="4">P pilus assembly/Cpx signaling pathway, periplasmic inhibitor/zinc-resistance associated protein</fullName>
    </recommendedName>
</protein>
<dbReference type="eggNOG" id="COG3678">
    <property type="taxonomic scope" value="Bacteria"/>
</dbReference>
<evidence type="ECO:0008006" key="4">
    <source>
        <dbReference type="Google" id="ProtNLM"/>
    </source>
</evidence>
<dbReference type="OrthoDB" id="426086at2"/>
<evidence type="ECO:0000313" key="3">
    <source>
        <dbReference type="Proteomes" id="UP000010475"/>
    </source>
</evidence>
<organism evidence="2 3">
    <name type="scientific">Cylindrospermum stagnale PCC 7417</name>
    <dbReference type="NCBI Taxonomy" id="56107"/>
    <lineage>
        <taxon>Bacteria</taxon>
        <taxon>Bacillati</taxon>
        <taxon>Cyanobacteriota</taxon>
        <taxon>Cyanophyceae</taxon>
        <taxon>Nostocales</taxon>
        <taxon>Nostocaceae</taxon>
        <taxon>Cylindrospermum</taxon>
    </lineage>
</organism>
<proteinExistence type="predicted"/>
<dbReference type="KEGG" id="csg:Cylst_1811"/>
<feature type="signal peptide" evidence="1">
    <location>
        <begin position="1"/>
        <end position="26"/>
    </location>
</feature>
<sequence>MRFNKLSLLAGVVVLTLTATPFAVQAQTKVPSRQQGVEVPGQEALQSLGLTNTQKTQLQTIQRNTSSQITKILTPTQKAKLKTAIQSGQSQSQIFASLNLTDKQKAQIQQIFLSSRKQIQGILTVKQQQQIQQIEENSRLRRQQSNSQ</sequence>
<feature type="chain" id="PRO_5003937497" description="P pilus assembly/Cpx signaling pathway, periplasmic inhibitor/zinc-resistance associated protein" evidence="1">
    <location>
        <begin position="27"/>
        <end position="148"/>
    </location>
</feature>